<dbReference type="InterPro" id="IPR004839">
    <property type="entry name" value="Aminotransferase_I/II_large"/>
</dbReference>
<evidence type="ECO:0000259" key="7">
    <source>
        <dbReference type="Pfam" id="PF00155"/>
    </source>
</evidence>
<evidence type="ECO:0000256" key="2">
    <source>
        <dbReference type="ARBA" id="ARBA00007441"/>
    </source>
</evidence>
<feature type="compositionally biased region" description="Pro residues" evidence="6">
    <location>
        <begin position="94"/>
        <end position="103"/>
    </location>
</feature>
<keyword evidence="3" id="KW-0032">Aminotransferase</keyword>
<gene>
    <name evidence="8" type="ORF">N7G274_009455</name>
</gene>
<proteinExistence type="inferred from homology"/>
<feature type="domain" description="Aminotransferase class I/classII large" evidence="7">
    <location>
        <begin position="205"/>
        <end position="422"/>
    </location>
</feature>
<feature type="region of interest" description="Disordered" evidence="6">
    <location>
        <begin position="1"/>
        <end position="40"/>
    </location>
</feature>
<dbReference type="CDD" id="cd00609">
    <property type="entry name" value="AAT_like"/>
    <property type="match status" value="1"/>
</dbReference>
<sequence length="616" mass="68739">MLPSLSSHISPSISPATAMETSTGIDKRPEPIDLSQHYSKTTKNRAASNIKQFYKYFTIPGIGNLAGGMPYVNNFPFDTLEADAALPQRFTPTPNRPVDPPTAPTSATKLSDPISSSRVVVPKLSDNDDILRKIDLKTALQYGTAQGYLPLYTFIRQFTIENLHPNIPYKGGPEIILTCGSTDGFSKTLEALTNTWNEDRDEIGYKEGLLVEEFCYINAIQAARPRGLNIVPVALDDEGMKAHGKGGLFDVLKNWDKSRGKRPHLIYTVTVGHNPTGGTLSIQRRKDIYAVCVMFDVIIVEDDPYWYLQYPSANPSNPNRTLSQKHQTQTGLSDQATCTPQKSSGYPFLDSLVPSYLSVDYQGRVVRLDTFSKTVAPGCRLGWITTQPNLCERILRITETSTQQPSGFVQSMIAEMIIGPHDSTHGRGGGENAGGWQVDGWVRWLEGLRGNYERQMQTMCSILEDGKELVKSGTVRSLDDEWSVVDKVPLYDFVWPLGGMFVWVHMNFETHPLWKKTTPDKLAMALWEYLTTRKYLVLVMPGKILAPTDEIRAAKGWAFFRLCFVAVDEPEVAKSTRRFVAGVQDFWRKKRLDDIEEISSQAIEAGEGMADLMGGC</sequence>
<evidence type="ECO:0000313" key="8">
    <source>
        <dbReference type="EMBL" id="KAL2037730.1"/>
    </source>
</evidence>
<reference evidence="8 9" key="1">
    <citation type="submission" date="2024-09" db="EMBL/GenBank/DDBJ databases">
        <title>Rethinking Asexuality: The Enigmatic Case of Functional Sexual Genes in Lepraria (Stereocaulaceae).</title>
        <authorList>
            <person name="Doellman M."/>
            <person name="Sun Y."/>
            <person name="Barcenas-Pena A."/>
            <person name="Lumbsch H.T."/>
            <person name="Grewe F."/>
        </authorList>
    </citation>
    <scope>NUCLEOTIDE SEQUENCE [LARGE SCALE GENOMIC DNA]</scope>
    <source>
        <strain evidence="8 9">Mercado 3170</strain>
    </source>
</reference>
<dbReference type="Pfam" id="PF00155">
    <property type="entry name" value="Aminotran_1_2"/>
    <property type="match status" value="1"/>
</dbReference>
<keyword evidence="9" id="KW-1185">Reference proteome</keyword>
<dbReference type="InterPro" id="IPR015421">
    <property type="entry name" value="PyrdxlP-dep_Trfase_major"/>
</dbReference>
<dbReference type="PANTHER" id="PTHR42790">
    <property type="entry name" value="AMINOTRANSFERASE"/>
    <property type="match status" value="1"/>
</dbReference>
<evidence type="ECO:0000256" key="6">
    <source>
        <dbReference type="SAM" id="MobiDB-lite"/>
    </source>
</evidence>
<comment type="similarity">
    <text evidence="2">Belongs to the class-I pyridoxal-phosphate-dependent aminotransferase family.</text>
</comment>
<feature type="region of interest" description="Disordered" evidence="6">
    <location>
        <begin position="315"/>
        <end position="339"/>
    </location>
</feature>
<dbReference type="InterPro" id="IPR015424">
    <property type="entry name" value="PyrdxlP-dep_Trfase"/>
</dbReference>
<evidence type="ECO:0000256" key="1">
    <source>
        <dbReference type="ARBA" id="ARBA00001933"/>
    </source>
</evidence>
<comment type="cofactor">
    <cofactor evidence="1">
        <name>pyridoxal 5'-phosphate</name>
        <dbReference type="ChEBI" id="CHEBI:597326"/>
    </cofactor>
</comment>
<dbReference type="InterPro" id="IPR050859">
    <property type="entry name" value="Class-I_PLP-dep_aminotransf"/>
</dbReference>
<evidence type="ECO:0000256" key="3">
    <source>
        <dbReference type="ARBA" id="ARBA00022576"/>
    </source>
</evidence>
<dbReference type="SUPFAM" id="SSF53383">
    <property type="entry name" value="PLP-dependent transferases"/>
    <property type="match status" value="1"/>
</dbReference>
<keyword evidence="5" id="KW-0663">Pyridoxal phosphate</keyword>
<dbReference type="Proteomes" id="UP001590950">
    <property type="component" value="Unassembled WGS sequence"/>
</dbReference>
<dbReference type="EMBL" id="JBEFKJ010000037">
    <property type="protein sequence ID" value="KAL2037730.1"/>
    <property type="molecule type" value="Genomic_DNA"/>
</dbReference>
<evidence type="ECO:0000256" key="4">
    <source>
        <dbReference type="ARBA" id="ARBA00022679"/>
    </source>
</evidence>
<feature type="region of interest" description="Disordered" evidence="6">
    <location>
        <begin position="88"/>
        <end position="111"/>
    </location>
</feature>
<protein>
    <recommendedName>
        <fullName evidence="7">Aminotransferase class I/classII large domain-containing protein</fullName>
    </recommendedName>
</protein>
<name>A0ABR3ZVV6_9LECA</name>
<accession>A0ABR3ZVV6</accession>
<keyword evidence="4" id="KW-0808">Transferase</keyword>
<evidence type="ECO:0000256" key="5">
    <source>
        <dbReference type="ARBA" id="ARBA00022898"/>
    </source>
</evidence>
<feature type="compositionally biased region" description="Low complexity" evidence="6">
    <location>
        <begin position="1"/>
        <end position="15"/>
    </location>
</feature>
<comment type="caution">
    <text evidence="8">The sequence shown here is derived from an EMBL/GenBank/DDBJ whole genome shotgun (WGS) entry which is preliminary data.</text>
</comment>
<evidence type="ECO:0000313" key="9">
    <source>
        <dbReference type="Proteomes" id="UP001590950"/>
    </source>
</evidence>
<dbReference type="PANTHER" id="PTHR42790:SF1">
    <property type="entry name" value="AROMATIC AMINO ACID AMINOTRANSFERASE, HYPOTHETICAL (EUROFUNG)"/>
    <property type="match status" value="1"/>
</dbReference>
<dbReference type="Gene3D" id="3.40.640.10">
    <property type="entry name" value="Type I PLP-dependent aspartate aminotransferase-like (Major domain)"/>
    <property type="match status" value="1"/>
</dbReference>
<organism evidence="8 9">
    <name type="scientific">Stereocaulon virgatum</name>
    <dbReference type="NCBI Taxonomy" id="373712"/>
    <lineage>
        <taxon>Eukaryota</taxon>
        <taxon>Fungi</taxon>
        <taxon>Dikarya</taxon>
        <taxon>Ascomycota</taxon>
        <taxon>Pezizomycotina</taxon>
        <taxon>Lecanoromycetes</taxon>
        <taxon>OSLEUM clade</taxon>
        <taxon>Lecanoromycetidae</taxon>
        <taxon>Lecanorales</taxon>
        <taxon>Lecanorineae</taxon>
        <taxon>Stereocaulaceae</taxon>
        <taxon>Stereocaulon</taxon>
    </lineage>
</organism>